<evidence type="ECO:0000259" key="1">
    <source>
        <dbReference type="Pfam" id="PF25250"/>
    </source>
</evidence>
<accession>A0A1T2XJZ2</accession>
<proteinExistence type="predicted"/>
<protein>
    <recommendedName>
        <fullName evidence="1">DUF7852 domain-containing protein</fullName>
    </recommendedName>
</protein>
<gene>
    <name evidence="2" type="ORF">BVG16_05440</name>
</gene>
<dbReference type="RefSeq" id="WP_078497537.1">
    <property type="nucleotide sequence ID" value="NZ_MSZX01000002.1"/>
</dbReference>
<dbReference type="EMBL" id="MSZX01000002">
    <property type="protein sequence ID" value="OPA80189.1"/>
    <property type="molecule type" value="Genomic_DNA"/>
</dbReference>
<evidence type="ECO:0000313" key="2">
    <source>
        <dbReference type="EMBL" id="OPA80189.1"/>
    </source>
</evidence>
<feature type="domain" description="DUF7852" evidence="1">
    <location>
        <begin position="141"/>
        <end position="230"/>
    </location>
</feature>
<comment type="caution">
    <text evidence="2">The sequence shown here is derived from an EMBL/GenBank/DDBJ whole genome shotgun (WGS) entry which is preliminary data.</text>
</comment>
<dbReference type="InterPro" id="IPR057174">
    <property type="entry name" value="DUF7852"/>
</dbReference>
<evidence type="ECO:0000313" key="3">
    <source>
        <dbReference type="Proteomes" id="UP000190188"/>
    </source>
</evidence>
<sequence>MYNESKGSENKSLPKPQNFDCHVKSETLSESSNVDRTPRNTIKVPVVLSEPEVQICVESTIWLDKPALEIKRVLKDVFIDQCRLIATDIDHETNTVNRGKLFLFGHIRKNIEYAALDHEKHDGKHDCKHDDRHEGTCVHGNIRHNTVCVDFEACTPIDFTCSSFKPDLAPVAKKSFEFLDKDGHSPNLAIKQFHNEVFYNELPYCELVHARFDEIDFGFKKHHDHHGEHGHEERKENECDLDKTFQKVKEKIVLHVTVKLLQIQQVRIG</sequence>
<feature type="domain" description="DUF7852" evidence="1">
    <location>
        <begin position="30"/>
        <end position="122"/>
    </location>
</feature>
<dbReference type="InterPro" id="IPR054845">
    <property type="entry name" value="Exosporium_prot_C"/>
</dbReference>
<dbReference type="Proteomes" id="UP000190188">
    <property type="component" value="Unassembled WGS sequence"/>
</dbReference>
<organism evidence="2 3">
    <name type="scientific">Paenibacillus selenitireducens</name>
    <dbReference type="NCBI Taxonomy" id="1324314"/>
    <lineage>
        <taxon>Bacteria</taxon>
        <taxon>Bacillati</taxon>
        <taxon>Bacillota</taxon>
        <taxon>Bacilli</taxon>
        <taxon>Bacillales</taxon>
        <taxon>Paenibacillaceae</taxon>
        <taxon>Paenibacillus</taxon>
    </lineage>
</organism>
<keyword evidence="3" id="KW-1185">Reference proteome</keyword>
<dbReference type="STRING" id="1324314.BVG16_05440"/>
<dbReference type="AlphaFoldDB" id="A0A1T2XJZ2"/>
<dbReference type="OrthoDB" id="2381017at2"/>
<dbReference type="Pfam" id="PF25250">
    <property type="entry name" value="DUF7852"/>
    <property type="match status" value="2"/>
</dbReference>
<dbReference type="NCBIfam" id="NF045794">
    <property type="entry name" value="CsxC_fam"/>
    <property type="match status" value="1"/>
</dbReference>
<reference evidence="2 3" key="1">
    <citation type="submission" date="2017-01" db="EMBL/GenBank/DDBJ databases">
        <title>Genome analysis of Paenibacillus selenitrireducens ES3-24.</title>
        <authorList>
            <person name="Xu D."/>
            <person name="Yao R."/>
            <person name="Zheng S."/>
        </authorList>
    </citation>
    <scope>NUCLEOTIDE SEQUENCE [LARGE SCALE GENOMIC DNA]</scope>
    <source>
        <strain evidence="2 3">ES3-24</strain>
    </source>
</reference>
<name>A0A1T2XJZ2_9BACL</name>